<dbReference type="SUPFAM" id="SSF52540">
    <property type="entry name" value="P-loop containing nucleoside triphosphate hydrolases"/>
    <property type="match status" value="1"/>
</dbReference>
<dbReference type="Proteomes" id="UP001153076">
    <property type="component" value="Unassembled WGS sequence"/>
</dbReference>
<dbReference type="InterPro" id="IPR003959">
    <property type="entry name" value="ATPase_AAA_core"/>
</dbReference>
<dbReference type="GO" id="GO:0005524">
    <property type="term" value="F:ATP binding"/>
    <property type="evidence" value="ECO:0007669"/>
    <property type="project" value="InterPro"/>
</dbReference>
<evidence type="ECO:0000256" key="1">
    <source>
        <dbReference type="ARBA" id="ARBA00005495"/>
    </source>
</evidence>
<dbReference type="EMBL" id="JAKOGI010000056">
    <property type="protein sequence ID" value="KAJ8446442.1"/>
    <property type="molecule type" value="Genomic_DNA"/>
</dbReference>
<dbReference type="PROSITE" id="PS51891">
    <property type="entry name" value="CENP_V_GFA"/>
    <property type="match status" value="1"/>
</dbReference>
<dbReference type="Gene3D" id="3.40.50.300">
    <property type="entry name" value="P-loop containing nucleotide triphosphate hydrolases"/>
    <property type="match status" value="1"/>
</dbReference>
<evidence type="ECO:0000256" key="3">
    <source>
        <dbReference type="ARBA" id="ARBA00022833"/>
    </source>
</evidence>
<evidence type="ECO:0000313" key="5">
    <source>
        <dbReference type="EMBL" id="KAJ8446442.1"/>
    </source>
</evidence>
<protein>
    <recommendedName>
        <fullName evidence="4">CENP-V/GFA domain-containing protein</fullName>
    </recommendedName>
</protein>
<evidence type="ECO:0000313" key="6">
    <source>
        <dbReference type="Proteomes" id="UP001153076"/>
    </source>
</evidence>
<dbReference type="PANTHER" id="PTHR28620">
    <property type="entry name" value="CENTROMERE PROTEIN V"/>
    <property type="match status" value="1"/>
</dbReference>
<sequence>MREHKPIILILIETPSLNHIVKLVQDNYGFSSYKYVEPMYRRGGIWIRYFNMEQKIISWKPPTKPAFKINVEAFQTEDCTLPMGETIVQDAEILGRRVPSLSSAQSLSHSLLNHMNKEGSESESELGNQVTHKGGCHCRRVRWEVQAPKSVAAWKCNCSNCSMRGNTHFIVPRLRFKLLAGESNITTYTFGTNTAKHTFCNVCGITSFYTPRSNPDGIAVTLACVDPGTLSHVEIRSFDGRNWEDSYAQTGISYGTDYSSNKGDPNFVKGVIACDLINPDHINVEFNSVATVKGIKPELFSYGEVLGPAKGVLLYSSPRTWKTMLAKGTIRRRVMGACCSTCADLRIEKVKSDFLRSGMDSNNDDYAIFSYEQNSIVAAVFSLAHKLQPAIVFIDRVNRFLSQHKDSNYEVMTNMKTQFLALLDGFTADPKPII</sequence>
<dbReference type="InterPro" id="IPR052355">
    <property type="entry name" value="CENP-V-like"/>
</dbReference>
<dbReference type="InterPro" id="IPR006913">
    <property type="entry name" value="CENP-V/GFA"/>
</dbReference>
<dbReference type="OrthoDB" id="2993351at2759"/>
<dbReference type="Pfam" id="PF04828">
    <property type="entry name" value="GFA"/>
    <property type="match status" value="1"/>
</dbReference>
<reference evidence="5" key="1">
    <citation type="submission" date="2022-04" db="EMBL/GenBank/DDBJ databases">
        <title>Carnegiea gigantea Genome sequencing and assembly v2.</title>
        <authorList>
            <person name="Copetti D."/>
            <person name="Sanderson M.J."/>
            <person name="Burquez A."/>
            <person name="Wojciechowski M.F."/>
        </authorList>
    </citation>
    <scope>NUCLEOTIDE SEQUENCE</scope>
    <source>
        <strain evidence="5">SGP5-SGP5p</strain>
        <tissue evidence="5">Aerial part</tissue>
    </source>
</reference>
<dbReference type="GO" id="GO:0016846">
    <property type="term" value="F:carbon-sulfur lyase activity"/>
    <property type="evidence" value="ECO:0007669"/>
    <property type="project" value="InterPro"/>
</dbReference>
<gene>
    <name evidence="5" type="ORF">Cgig2_019335</name>
</gene>
<dbReference type="SUPFAM" id="SSF51316">
    <property type="entry name" value="Mss4-like"/>
    <property type="match status" value="1"/>
</dbReference>
<evidence type="ECO:0000256" key="2">
    <source>
        <dbReference type="ARBA" id="ARBA00022723"/>
    </source>
</evidence>
<comment type="caution">
    <text evidence="5">The sequence shown here is derived from an EMBL/GenBank/DDBJ whole genome shotgun (WGS) entry which is preliminary data.</text>
</comment>
<feature type="domain" description="CENP-V/GFA" evidence="4">
    <location>
        <begin position="132"/>
        <end position="244"/>
    </location>
</feature>
<dbReference type="Pfam" id="PF00004">
    <property type="entry name" value="AAA"/>
    <property type="match status" value="1"/>
</dbReference>
<proteinExistence type="inferred from homology"/>
<dbReference type="InterPro" id="IPR027417">
    <property type="entry name" value="P-loop_NTPase"/>
</dbReference>
<comment type="similarity">
    <text evidence="1">Belongs to the Gfa family.</text>
</comment>
<name>A0A9Q1QL80_9CARY</name>
<organism evidence="5 6">
    <name type="scientific">Carnegiea gigantea</name>
    <dbReference type="NCBI Taxonomy" id="171969"/>
    <lineage>
        <taxon>Eukaryota</taxon>
        <taxon>Viridiplantae</taxon>
        <taxon>Streptophyta</taxon>
        <taxon>Embryophyta</taxon>
        <taxon>Tracheophyta</taxon>
        <taxon>Spermatophyta</taxon>
        <taxon>Magnoliopsida</taxon>
        <taxon>eudicotyledons</taxon>
        <taxon>Gunneridae</taxon>
        <taxon>Pentapetalae</taxon>
        <taxon>Caryophyllales</taxon>
        <taxon>Cactineae</taxon>
        <taxon>Cactaceae</taxon>
        <taxon>Cactoideae</taxon>
        <taxon>Echinocereeae</taxon>
        <taxon>Carnegiea</taxon>
    </lineage>
</organism>
<dbReference type="GO" id="GO:0046872">
    <property type="term" value="F:metal ion binding"/>
    <property type="evidence" value="ECO:0007669"/>
    <property type="project" value="UniProtKB-KW"/>
</dbReference>
<keyword evidence="3" id="KW-0862">Zinc</keyword>
<keyword evidence="6" id="KW-1185">Reference proteome</keyword>
<accession>A0A9Q1QL80</accession>
<dbReference type="GO" id="GO:0016887">
    <property type="term" value="F:ATP hydrolysis activity"/>
    <property type="evidence" value="ECO:0007669"/>
    <property type="project" value="InterPro"/>
</dbReference>
<keyword evidence="2" id="KW-0479">Metal-binding</keyword>
<dbReference type="InterPro" id="IPR011057">
    <property type="entry name" value="Mss4-like_sf"/>
</dbReference>
<dbReference type="AlphaFoldDB" id="A0A9Q1QL80"/>
<dbReference type="PANTHER" id="PTHR28620:SF1">
    <property type="entry name" value="CENP-V_GFA DOMAIN-CONTAINING PROTEIN"/>
    <property type="match status" value="1"/>
</dbReference>
<dbReference type="Gene3D" id="2.170.150.70">
    <property type="match status" value="1"/>
</dbReference>
<evidence type="ECO:0000259" key="4">
    <source>
        <dbReference type="PROSITE" id="PS51891"/>
    </source>
</evidence>